<sequence length="110" mass="12566">MKKMLMALSGLLLISSTTVFAELQTQVIRHPDGSATINQWDPDDGYSYSEDVPANREIIIPRKKIIMTPEEADELRNSYVNDAVRSWQEKNVIINVNESKDEQKKSTNKK</sequence>
<proteinExistence type="predicted"/>
<dbReference type="EMBL" id="CACRUX010000012">
    <property type="protein sequence ID" value="VYT75123.1"/>
    <property type="molecule type" value="Genomic_DNA"/>
</dbReference>
<protein>
    <recommendedName>
        <fullName evidence="3">DUF4124 domain-containing protein</fullName>
    </recommendedName>
</protein>
<evidence type="ECO:0008006" key="3">
    <source>
        <dbReference type="Google" id="ProtNLM"/>
    </source>
</evidence>
<name>A0A6N2Z923_9FIRM</name>
<organism evidence="2">
    <name type="scientific">Veillonella ratti</name>
    <dbReference type="NCBI Taxonomy" id="103892"/>
    <lineage>
        <taxon>Bacteria</taxon>
        <taxon>Bacillati</taxon>
        <taxon>Bacillota</taxon>
        <taxon>Negativicutes</taxon>
        <taxon>Veillonellales</taxon>
        <taxon>Veillonellaceae</taxon>
        <taxon>Veillonella</taxon>
    </lineage>
</organism>
<keyword evidence="1" id="KW-0732">Signal</keyword>
<gene>
    <name evidence="2" type="ORF">VRLFYP33_00442</name>
</gene>
<evidence type="ECO:0000313" key="2">
    <source>
        <dbReference type="EMBL" id="VYT75123.1"/>
    </source>
</evidence>
<reference evidence="2" key="1">
    <citation type="submission" date="2019-11" db="EMBL/GenBank/DDBJ databases">
        <authorList>
            <person name="Feng L."/>
        </authorList>
    </citation>
    <scope>NUCLEOTIDE SEQUENCE</scope>
    <source>
        <strain evidence="2">VrattiLFYP33</strain>
    </source>
</reference>
<accession>A0A6N2Z923</accession>
<feature type="signal peptide" evidence="1">
    <location>
        <begin position="1"/>
        <end position="21"/>
    </location>
</feature>
<dbReference type="RefSeq" id="WP_021840640.1">
    <property type="nucleotide sequence ID" value="NZ_JAJBQN010000041.1"/>
</dbReference>
<feature type="chain" id="PRO_5026667214" description="DUF4124 domain-containing protein" evidence="1">
    <location>
        <begin position="22"/>
        <end position="110"/>
    </location>
</feature>
<evidence type="ECO:0000256" key="1">
    <source>
        <dbReference type="SAM" id="SignalP"/>
    </source>
</evidence>
<dbReference type="AlphaFoldDB" id="A0A6N2Z923"/>